<dbReference type="EMBL" id="FP929113">
    <property type="protein sequence ID" value="CBX89939.1"/>
    <property type="molecule type" value="Genomic_DNA"/>
</dbReference>
<dbReference type="eggNOG" id="KOG0586">
    <property type="taxonomic scope" value="Eukaryota"/>
</dbReference>
<dbReference type="PANTHER" id="PTHR44167">
    <property type="entry name" value="OVARIAN-SPECIFIC SERINE/THREONINE-PROTEIN KINASE LOK-RELATED"/>
    <property type="match status" value="1"/>
</dbReference>
<dbReference type="AlphaFoldDB" id="E4ZQ29"/>
<gene>
    <name evidence="2" type="ORF">LEMA_P124680.1</name>
</gene>
<accession>E4ZQ29</accession>
<dbReference type="GO" id="GO:0004672">
    <property type="term" value="F:protein kinase activity"/>
    <property type="evidence" value="ECO:0007669"/>
    <property type="project" value="InterPro"/>
</dbReference>
<dbReference type="HOGENOM" id="CLU_000288_31_4_1"/>
<dbReference type="STRING" id="985895.E4ZQ29"/>
<dbReference type="Gene3D" id="1.10.510.10">
    <property type="entry name" value="Transferase(Phosphotransferase) domain 1"/>
    <property type="match status" value="1"/>
</dbReference>
<dbReference type="InParanoid" id="E4ZQ29"/>
<evidence type="ECO:0000259" key="1">
    <source>
        <dbReference type="PROSITE" id="PS50011"/>
    </source>
</evidence>
<reference evidence="3" key="1">
    <citation type="journal article" date="2011" name="Nat. Commun.">
        <title>Effector diversification within compartments of the Leptosphaeria maculans genome affected by Repeat-Induced Point mutations.</title>
        <authorList>
            <person name="Rouxel T."/>
            <person name="Grandaubert J."/>
            <person name="Hane J.K."/>
            <person name="Hoede C."/>
            <person name="van de Wouw A.P."/>
            <person name="Couloux A."/>
            <person name="Dominguez V."/>
            <person name="Anthouard V."/>
            <person name="Bally P."/>
            <person name="Bourras S."/>
            <person name="Cozijnsen A.J."/>
            <person name="Ciuffetti L.M."/>
            <person name="Degrave A."/>
            <person name="Dilmaghani A."/>
            <person name="Duret L."/>
            <person name="Fudal I."/>
            <person name="Goodwin S.B."/>
            <person name="Gout L."/>
            <person name="Glaser N."/>
            <person name="Linglin J."/>
            <person name="Kema G.H.J."/>
            <person name="Lapalu N."/>
            <person name="Lawrence C.B."/>
            <person name="May K."/>
            <person name="Meyer M."/>
            <person name="Ollivier B."/>
            <person name="Poulain J."/>
            <person name="Schoch C.L."/>
            <person name="Simon A."/>
            <person name="Spatafora J.W."/>
            <person name="Stachowiak A."/>
            <person name="Turgeon B.G."/>
            <person name="Tyler B.M."/>
            <person name="Vincent D."/>
            <person name="Weissenbach J."/>
            <person name="Amselem J."/>
            <person name="Quesneville H."/>
            <person name="Oliver R.P."/>
            <person name="Wincker P."/>
            <person name="Balesdent M.-H."/>
            <person name="Howlett B.J."/>
        </authorList>
    </citation>
    <scope>NUCLEOTIDE SEQUENCE [LARGE SCALE GENOMIC DNA]</scope>
    <source>
        <strain evidence="3">JN3 / isolate v23.1.3 / race Av1-4-5-6-7-8</strain>
    </source>
</reference>
<name>E4ZQ29_LEPMJ</name>
<dbReference type="PANTHER" id="PTHR44167:SF24">
    <property type="entry name" value="SERINE_THREONINE-PROTEIN KINASE CHK2"/>
    <property type="match status" value="1"/>
</dbReference>
<dbReference type="OrthoDB" id="1668230at2759"/>
<keyword evidence="3" id="KW-1185">Reference proteome</keyword>
<protein>
    <recommendedName>
        <fullName evidence="1">Protein kinase domain-containing protein</fullName>
    </recommendedName>
</protein>
<dbReference type="InterPro" id="IPR011009">
    <property type="entry name" value="Kinase-like_dom_sf"/>
</dbReference>
<dbReference type="GO" id="GO:0005524">
    <property type="term" value="F:ATP binding"/>
    <property type="evidence" value="ECO:0007669"/>
    <property type="project" value="InterPro"/>
</dbReference>
<organism evidence="3">
    <name type="scientific">Leptosphaeria maculans (strain JN3 / isolate v23.1.3 / race Av1-4-5-6-7-8)</name>
    <name type="common">Blackleg fungus</name>
    <name type="synonym">Phoma lingam</name>
    <dbReference type="NCBI Taxonomy" id="985895"/>
    <lineage>
        <taxon>Eukaryota</taxon>
        <taxon>Fungi</taxon>
        <taxon>Dikarya</taxon>
        <taxon>Ascomycota</taxon>
        <taxon>Pezizomycotina</taxon>
        <taxon>Dothideomycetes</taxon>
        <taxon>Pleosporomycetidae</taxon>
        <taxon>Pleosporales</taxon>
        <taxon>Pleosporineae</taxon>
        <taxon>Leptosphaeriaceae</taxon>
        <taxon>Plenodomus</taxon>
        <taxon>Plenodomus lingam/Leptosphaeria maculans species complex</taxon>
    </lineage>
</organism>
<dbReference type="Proteomes" id="UP000002668">
    <property type="component" value="Genome"/>
</dbReference>
<dbReference type="PROSITE" id="PS50011">
    <property type="entry name" value="PROTEIN_KINASE_DOM"/>
    <property type="match status" value="1"/>
</dbReference>
<dbReference type="VEuPathDB" id="FungiDB:LEMA_P124680.1"/>
<dbReference type="InterPro" id="IPR000719">
    <property type="entry name" value="Prot_kinase_dom"/>
</dbReference>
<dbReference type="CDD" id="cd00180">
    <property type="entry name" value="PKc"/>
    <property type="match status" value="1"/>
</dbReference>
<sequence>MCWQYQARTMWLGCGDVTIELGSINDCGDKDKAGHEVAKEDAGSGTKAGKCGKADCKNKQGRTSIVYRVKEGLVWKSPRTSVSDTLLDEFQNAFAVEYKLLRRLQGHPGIIQCYGLFKTTPSMEDGLLLEEANLGDLQSYIDKNNATIPGYVRKQWSLQCAEALAYVHSKGVVHANVSTTNVLLHNLGQTTNLILADFGGSKCRELNLDGGLIPDDPFRDPQLKEFDSPKVDVFSLGIVIYIVITGHYPFREGKAPQGEERYLYEEFVRQRFGNGEFPELINVQFGEVIAGCCIERRFDTAKDVVVALKAEMQVHAWST</sequence>
<proteinExistence type="predicted"/>
<evidence type="ECO:0000313" key="3">
    <source>
        <dbReference type="Proteomes" id="UP000002668"/>
    </source>
</evidence>
<dbReference type="Pfam" id="PF00069">
    <property type="entry name" value="Pkinase"/>
    <property type="match status" value="1"/>
</dbReference>
<dbReference type="SUPFAM" id="SSF56112">
    <property type="entry name" value="Protein kinase-like (PK-like)"/>
    <property type="match status" value="1"/>
</dbReference>
<evidence type="ECO:0000313" key="2">
    <source>
        <dbReference type="EMBL" id="CBX89939.1"/>
    </source>
</evidence>
<feature type="domain" description="Protein kinase" evidence="1">
    <location>
        <begin position="52"/>
        <end position="319"/>
    </location>
</feature>